<dbReference type="PANTHER" id="PTHR11662:SF399">
    <property type="entry name" value="FI19708P1-RELATED"/>
    <property type="match status" value="1"/>
</dbReference>
<dbReference type="SUPFAM" id="SSF103473">
    <property type="entry name" value="MFS general substrate transporter"/>
    <property type="match status" value="1"/>
</dbReference>
<evidence type="ECO:0000256" key="4">
    <source>
        <dbReference type="ARBA" id="ARBA00023136"/>
    </source>
</evidence>
<gene>
    <name evidence="6" type="ORF">ODALV1_LOCUS3115</name>
</gene>
<dbReference type="EMBL" id="CAXLJM020000007">
    <property type="protein sequence ID" value="CAL8075246.1"/>
    <property type="molecule type" value="Genomic_DNA"/>
</dbReference>
<evidence type="ECO:0000313" key="6">
    <source>
        <dbReference type="EMBL" id="CAL8075246.1"/>
    </source>
</evidence>
<organism evidence="6 7">
    <name type="scientific">Orchesella dallaii</name>
    <dbReference type="NCBI Taxonomy" id="48710"/>
    <lineage>
        <taxon>Eukaryota</taxon>
        <taxon>Metazoa</taxon>
        <taxon>Ecdysozoa</taxon>
        <taxon>Arthropoda</taxon>
        <taxon>Hexapoda</taxon>
        <taxon>Collembola</taxon>
        <taxon>Entomobryomorpha</taxon>
        <taxon>Entomobryoidea</taxon>
        <taxon>Orchesellidae</taxon>
        <taxon>Orchesellinae</taxon>
        <taxon>Orchesella</taxon>
    </lineage>
</organism>
<evidence type="ECO:0000256" key="3">
    <source>
        <dbReference type="ARBA" id="ARBA00022989"/>
    </source>
</evidence>
<feature type="transmembrane region" description="Helical" evidence="5">
    <location>
        <begin position="31"/>
        <end position="48"/>
    </location>
</feature>
<dbReference type="PANTHER" id="PTHR11662">
    <property type="entry name" value="SOLUTE CARRIER FAMILY 17"/>
    <property type="match status" value="1"/>
</dbReference>
<proteinExistence type="predicted"/>
<comment type="caution">
    <text evidence="6">The sequence shown here is derived from an EMBL/GenBank/DDBJ whole genome shotgun (WGS) entry which is preliminary data.</text>
</comment>
<comment type="subcellular location">
    <subcellularLocation>
        <location evidence="1">Membrane</location>
        <topology evidence="1">Multi-pass membrane protein</topology>
    </subcellularLocation>
</comment>
<evidence type="ECO:0000313" key="7">
    <source>
        <dbReference type="Proteomes" id="UP001642540"/>
    </source>
</evidence>
<keyword evidence="4 5" id="KW-0472">Membrane</keyword>
<dbReference type="InterPro" id="IPR036259">
    <property type="entry name" value="MFS_trans_sf"/>
</dbReference>
<reference evidence="6 7" key="1">
    <citation type="submission" date="2024-08" db="EMBL/GenBank/DDBJ databases">
        <authorList>
            <person name="Cucini C."/>
            <person name="Frati F."/>
        </authorList>
    </citation>
    <scope>NUCLEOTIDE SEQUENCE [LARGE SCALE GENOMIC DNA]</scope>
</reference>
<keyword evidence="3 5" id="KW-1133">Transmembrane helix</keyword>
<protein>
    <recommendedName>
        <fullName evidence="8">Inorganic phosphate cotransporter</fullName>
    </recommendedName>
</protein>
<feature type="transmembrane region" description="Helical" evidence="5">
    <location>
        <begin position="95"/>
        <end position="114"/>
    </location>
</feature>
<dbReference type="Pfam" id="PF07690">
    <property type="entry name" value="MFS_1"/>
    <property type="match status" value="1"/>
</dbReference>
<dbReference type="InterPro" id="IPR050382">
    <property type="entry name" value="MFS_Na/Anion_cotransporter"/>
</dbReference>
<feature type="transmembrane region" description="Helical" evidence="5">
    <location>
        <begin position="60"/>
        <end position="83"/>
    </location>
</feature>
<evidence type="ECO:0000256" key="1">
    <source>
        <dbReference type="ARBA" id="ARBA00004141"/>
    </source>
</evidence>
<dbReference type="Gene3D" id="1.20.1250.20">
    <property type="entry name" value="MFS general substrate transporter like domains"/>
    <property type="match status" value="1"/>
</dbReference>
<evidence type="ECO:0008006" key="8">
    <source>
        <dbReference type="Google" id="ProtNLM"/>
    </source>
</evidence>
<keyword evidence="7" id="KW-1185">Reference proteome</keyword>
<evidence type="ECO:0000256" key="2">
    <source>
        <dbReference type="ARBA" id="ARBA00022692"/>
    </source>
</evidence>
<evidence type="ECO:0000256" key="5">
    <source>
        <dbReference type="SAM" id="Phobius"/>
    </source>
</evidence>
<name>A0ABP1PS31_9HEXA</name>
<dbReference type="Proteomes" id="UP001642540">
    <property type="component" value="Unassembled WGS sequence"/>
</dbReference>
<accession>A0ABP1PS31</accession>
<keyword evidence="2 5" id="KW-0812">Transmembrane</keyword>
<sequence>MLQYLSAHAGAALALIGASYSGCDTTLTIFLLTLAVALNGAAFAGFGVNHVDIAANHAGVLMGITNTIANVSGFVAPYVAGLLINGNSTLGRWQIVFYIAAAVYILDTIIYVFFSSSDEQPWNREVVVPRLQTGSTDNLVTSEDIQQHAVTSDEEAVLVDNRNSN</sequence>
<dbReference type="InterPro" id="IPR011701">
    <property type="entry name" value="MFS"/>
</dbReference>